<keyword evidence="5 7" id="KW-0456">Lyase</keyword>
<name>A0A0R1R8B8_9LACO</name>
<dbReference type="NCBIfam" id="TIGR00247">
    <property type="entry name" value="endolytic transglycosylase MltG"/>
    <property type="match status" value="1"/>
</dbReference>
<dbReference type="GO" id="GO:0009252">
    <property type="term" value="P:peptidoglycan biosynthetic process"/>
    <property type="evidence" value="ECO:0007669"/>
    <property type="project" value="UniProtKB-UniRule"/>
</dbReference>
<dbReference type="EMBL" id="AZEU01000018">
    <property type="protein sequence ID" value="KRL53238.1"/>
    <property type="molecule type" value="Genomic_DNA"/>
</dbReference>
<evidence type="ECO:0000256" key="4">
    <source>
        <dbReference type="ARBA" id="ARBA00023136"/>
    </source>
</evidence>
<dbReference type="Gene3D" id="3.30.1490.480">
    <property type="entry name" value="Endolytic murein transglycosylase"/>
    <property type="match status" value="1"/>
</dbReference>
<protein>
    <recommendedName>
        <fullName evidence="7">Endolytic murein transglycosylase</fullName>
        <ecNumber evidence="7">4.2.2.29</ecNumber>
    </recommendedName>
    <alternativeName>
        <fullName evidence="7">Peptidoglycan lytic transglycosylase</fullName>
    </alternativeName>
    <alternativeName>
        <fullName evidence="7">Peptidoglycan polymerization terminase</fullName>
    </alternativeName>
</protein>
<dbReference type="Proteomes" id="UP000051790">
    <property type="component" value="Unassembled WGS sequence"/>
</dbReference>
<comment type="caution">
    <text evidence="8">The sequence shown here is derived from an EMBL/GenBank/DDBJ whole genome shotgun (WGS) entry which is preliminary data.</text>
</comment>
<accession>A0A0R1R8B8</accession>
<comment type="catalytic activity">
    <reaction evidence="7">
        <text>a peptidoglycan chain = a peptidoglycan chain with N-acetyl-1,6-anhydromuramyl-[peptide] at the reducing end + a peptidoglycan chain with N-acetylglucosamine at the non-reducing end.</text>
        <dbReference type="EC" id="4.2.2.29"/>
    </reaction>
</comment>
<keyword evidence="2 7" id="KW-0812">Transmembrane</keyword>
<keyword evidence="6 7" id="KW-0961">Cell wall biogenesis/degradation</keyword>
<keyword evidence="3 7" id="KW-1133">Transmembrane helix</keyword>
<feature type="site" description="Important for catalytic activity" evidence="7">
    <location>
        <position position="263"/>
    </location>
</feature>
<evidence type="ECO:0000256" key="3">
    <source>
        <dbReference type="ARBA" id="ARBA00022989"/>
    </source>
</evidence>
<keyword evidence="1 7" id="KW-1003">Cell membrane</keyword>
<keyword evidence="9" id="KW-1185">Reference proteome</keyword>
<dbReference type="PATRIC" id="fig|1423769.4.peg.1444"/>
<dbReference type="CDD" id="cd08010">
    <property type="entry name" value="MltG_like"/>
    <property type="match status" value="1"/>
</dbReference>
<dbReference type="HAMAP" id="MF_02065">
    <property type="entry name" value="MltG"/>
    <property type="match status" value="1"/>
</dbReference>
<keyword evidence="4 7" id="KW-0472">Membrane</keyword>
<dbReference type="PANTHER" id="PTHR30518:SF2">
    <property type="entry name" value="ENDOLYTIC MUREIN TRANSGLYCOSYLASE"/>
    <property type="match status" value="1"/>
</dbReference>
<evidence type="ECO:0000256" key="2">
    <source>
        <dbReference type="ARBA" id="ARBA00022692"/>
    </source>
</evidence>
<dbReference type="PANTHER" id="PTHR30518">
    <property type="entry name" value="ENDOLYTIC MUREIN TRANSGLYCOSYLASE"/>
    <property type="match status" value="1"/>
</dbReference>
<comment type="subcellular location">
    <subcellularLocation>
        <location evidence="7">Cell membrane</location>
        <topology evidence="7">Single-pass membrane protein</topology>
    </subcellularLocation>
</comment>
<dbReference type="GO" id="GO:0005886">
    <property type="term" value="C:plasma membrane"/>
    <property type="evidence" value="ECO:0007669"/>
    <property type="project" value="UniProtKB-SubCell"/>
</dbReference>
<dbReference type="OrthoDB" id="9814591at2"/>
<dbReference type="AlphaFoldDB" id="A0A0R1R8B8"/>
<comment type="similarity">
    <text evidence="7">Belongs to the transglycosylase MltG family.</text>
</comment>
<evidence type="ECO:0000256" key="6">
    <source>
        <dbReference type="ARBA" id="ARBA00023316"/>
    </source>
</evidence>
<gene>
    <name evidence="7" type="primary">mltG</name>
    <name evidence="8" type="ORF">FD01_GL001343</name>
</gene>
<organism evidence="8 9">
    <name type="scientific">Lacticaseibacillus manihotivorans DSM 13343 = JCM 12514</name>
    <dbReference type="NCBI Taxonomy" id="1423769"/>
    <lineage>
        <taxon>Bacteria</taxon>
        <taxon>Bacillati</taxon>
        <taxon>Bacillota</taxon>
        <taxon>Bacilli</taxon>
        <taxon>Lactobacillales</taxon>
        <taxon>Lactobacillaceae</taxon>
        <taxon>Lacticaseibacillus</taxon>
    </lineage>
</organism>
<dbReference type="Pfam" id="PF02618">
    <property type="entry name" value="YceG"/>
    <property type="match status" value="1"/>
</dbReference>
<reference evidence="8 9" key="1">
    <citation type="journal article" date="2015" name="Genome Announc.">
        <title>Expanding the biotechnology potential of lactobacilli through comparative genomics of 213 strains and associated genera.</title>
        <authorList>
            <person name="Sun Z."/>
            <person name="Harris H.M."/>
            <person name="McCann A."/>
            <person name="Guo C."/>
            <person name="Argimon S."/>
            <person name="Zhang W."/>
            <person name="Yang X."/>
            <person name="Jeffery I.B."/>
            <person name="Cooney J.C."/>
            <person name="Kagawa T.F."/>
            <person name="Liu W."/>
            <person name="Song Y."/>
            <person name="Salvetti E."/>
            <person name="Wrobel A."/>
            <person name="Rasinkangas P."/>
            <person name="Parkhill J."/>
            <person name="Rea M.C."/>
            <person name="O'Sullivan O."/>
            <person name="Ritari J."/>
            <person name="Douillard F.P."/>
            <person name="Paul Ross R."/>
            <person name="Yang R."/>
            <person name="Briner A.E."/>
            <person name="Felis G.E."/>
            <person name="de Vos W.M."/>
            <person name="Barrangou R."/>
            <person name="Klaenhammer T.R."/>
            <person name="Caufield P.W."/>
            <person name="Cui Y."/>
            <person name="Zhang H."/>
            <person name="O'Toole P.W."/>
        </authorList>
    </citation>
    <scope>NUCLEOTIDE SEQUENCE [LARGE SCALE GENOMIC DNA]</scope>
    <source>
        <strain evidence="8 9">DSM 13343</strain>
    </source>
</reference>
<dbReference type="InterPro" id="IPR003770">
    <property type="entry name" value="MLTG-like"/>
</dbReference>
<evidence type="ECO:0000313" key="8">
    <source>
        <dbReference type="EMBL" id="KRL53238.1"/>
    </source>
</evidence>
<evidence type="ECO:0000313" key="9">
    <source>
        <dbReference type="Proteomes" id="UP000051790"/>
    </source>
</evidence>
<sequence length="384" mass="41811">MSSGGTLLSKQDLQKKATRTAEKRAVNHIVAWVVGIVVCVLILTGFMGYRYLDSALGAVDSADKKAVTVSIPSGASTAQIAEALEKKGVIKSAMVFNYYVKFHNYTNFQAGDFSLSKAENLKSIIAQLRGGGSTDSTGTVLVKEGVTAETIADAVDKLKSKDPSFTKANFIKLLKDEKFFDELYKKYPQLLKSAKSATGVRYRLEGYLFPATYSVTSGESLKALITQMVAKTDSVLSSYYTSIQKQGYTVQEVLTLASLAEREGVSGNDRREIAGVFLNRIDAGMPLQSDISVMYALNTHKTHLTNKDTSVDSPYNLYVHTGYGPGPFNSPSETSIRAILSPSDRSKGYLYFVANLKTGEILYATTLYQHEVNTAKFASDNGTN</sequence>
<proteinExistence type="inferred from homology"/>
<feature type="transmembrane region" description="Helical" evidence="7">
    <location>
        <begin position="29"/>
        <end position="52"/>
    </location>
</feature>
<evidence type="ECO:0000256" key="1">
    <source>
        <dbReference type="ARBA" id="ARBA00022475"/>
    </source>
</evidence>
<evidence type="ECO:0000256" key="5">
    <source>
        <dbReference type="ARBA" id="ARBA00023239"/>
    </source>
</evidence>
<dbReference type="EC" id="4.2.2.29" evidence="7"/>
<evidence type="ECO:0000256" key="7">
    <source>
        <dbReference type="HAMAP-Rule" id="MF_02065"/>
    </source>
</evidence>
<dbReference type="GO" id="GO:0008932">
    <property type="term" value="F:lytic endotransglycosylase activity"/>
    <property type="evidence" value="ECO:0007669"/>
    <property type="project" value="UniProtKB-UniRule"/>
</dbReference>
<comment type="function">
    <text evidence="7">Functions as a peptidoglycan terminase that cleaves nascent peptidoglycan strands endolytically to terminate their elongation.</text>
</comment>
<dbReference type="GO" id="GO:0071555">
    <property type="term" value="P:cell wall organization"/>
    <property type="evidence" value="ECO:0007669"/>
    <property type="project" value="UniProtKB-KW"/>
</dbReference>